<protein>
    <submittedName>
        <fullName evidence="1">Uncharacterized protein</fullName>
    </submittedName>
</protein>
<sequence>MAHYLADKCIVGRIVQLEELGYMDTNFVLVRAFPACFVGTVNTHNPPWPVNTYHPTWPVNTHHPTRSVNTYHPTWPVNTYPPLQTKLRPNVKSKYSSLYKSWMTKTSIAYIHHQFSAQYA</sequence>
<gene>
    <name evidence="1" type="ORF">GDO81_015972</name>
</gene>
<evidence type="ECO:0000313" key="1">
    <source>
        <dbReference type="EMBL" id="KAG8563195.1"/>
    </source>
</evidence>
<evidence type="ECO:0000313" key="2">
    <source>
        <dbReference type="Proteomes" id="UP000824782"/>
    </source>
</evidence>
<dbReference type="Proteomes" id="UP000824782">
    <property type="component" value="Unassembled WGS sequence"/>
</dbReference>
<comment type="caution">
    <text evidence="1">The sequence shown here is derived from an EMBL/GenBank/DDBJ whole genome shotgun (WGS) entry which is preliminary data.</text>
</comment>
<reference evidence="1" key="1">
    <citation type="thesis" date="2020" institute="ProQuest LLC" country="789 East Eisenhower Parkway, Ann Arbor, MI, USA">
        <title>Comparative Genomics and Chromosome Evolution.</title>
        <authorList>
            <person name="Mudd A.B."/>
        </authorList>
    </citation>
    <scope>NUCLEOTIDE SEQUENCE</scope>
    <source>
        <strain evidence="1">237g6f4</strain>
        <tissue evidence="1">Blood</tissue>
    </source>
</reference>
<name>A0AAV7AV26_ENGPU</name>
<keyword evidence="2" id="KW-1185">Reference proteome</keyword>
<dbReference type="EMBL" id="WNYA01000007">
    <property type="protein sequence ID" value="KAG8563195.1"/>
    <property type="molecule type" value="Genomic_DNA"/>
</dbReference>
<accession>A0AAV7AV26</accession>
<organism evidence="1 2">
    <name type="scientific">Engystomops pustulosus</name>
    <name type="common">Tungara frog</name>
    <name type="synonym">Physalaemus pustulosus</name>
    <dbReference type="NCBI Taxonomy" id="76066"/>
    <lineage>
        <taxon>Eukaryota</taxon>
        <taxon>Metazoa</taxon>
        <taxon>Chordata</taxon>
        <taxon>Craniata</taxon>
        <taxon>Vertebrata</taxon>
        <taxon>Euteleostomi</taxon>
        <taxon>Amphibia</taxon>
        <taxon>Batrachia</taxon>
        <taxon>Anura</taxon>
        <taxon>Neobatrachia</taxon>
        <taxon>Hyloidea</taxon>
        <taxon>Leptodactylidae</taxon>
        <taxon>Leiuperinae</taxon>
        <taxon>Engystomops</taxon>
    </lineage>
</organism>
<proteinExistence type="predicted"/>
<dbReference type="AlphaFoldDB" id="A0AAV7AV26"/>